<reference evidence="3 4" key="1">
    <citation type="journal article" date="2016" name="Genome Announc.">
        <title>Complete Genome Sequence of a New Megavirus Family Member Isolated from an Inland Water Lake for the First Time in India.</title>
        <authorList>
            <person name="Chatterjee A."/>
            <person name="Ali F."/>
            <person name="Bange D."/>
            <person name="Kondabagil K."/>
        </authorList>
    </citation>
    <scope>NUCLEOTIDE SEQUENCE [LARGE SCALE GENOMIC DNA]</scope>
    <source>
        <strain evidence="3">1</strain>
    </source>
</reference>
<dbReference type="PANTHER" id="PTHR24171:SF9">
    <property type="entry name" value="ANKYRIN REPEAT DOMAIN-CONTAINING PROTEIN 39"/>
    <property type="match status" value="1"/>
</dbReference>
<dbReference type="KEGG" id="vg:80512682"/>
<evidence type="ECO:0000313" key="3">
    <source>
        <dbReference type="EMBL" id="ANB50320.1"/>
    </source>
</evidence>
<name>A0A167R549_9VIRU</name>
<dbReference type="InterPro" id="IPR036770">
    <property type="entry name" value="Ankyrin_rpt-contain_sf"/>
</dbReference>
<dbReference type="PANTHER" id="PTHR24171">
    <property type="entry name" value="ANKYRIN REPEAT DOMAIN-CONTAINING PROTEIN 39-RELATED"/>
    <property type="match status" value="1"/>
</dbReference>
<dbReference type="PROSITE" id="PS50088">
    <property type="entry name" value="ANK_REPEAT"/>
    <property type="match status" value="3"/>
</dbReference>
<dbReference type="Pfam" id="PF12796">
    <property type="entry name" value="Ank_2"/>
    <property type="match status" value="1"/>
</dbReference>
<evidence type="ECO:0000256" key="2">
    <source>
        <dbReference type="ARBA" id="ARBA00023043"/>
    </source>
</evidence>
<dbReference type="InterPro" id="IPR002110">
    <property type="entry name" value="Ankyrin_rpt"/>
</dbReference>
<organism evidence="3 4">
    <name type="scientific">Powai lake megavirus</name>
    <dbReference type="NCBI Taxonomy" id="1842663"/>
    <lineage>
        <taxon>Viruses</taxon>
        <taxon>Varidnaviria</taxon>
        <taxon>Bamfordvirae</taxon>
        <taxon>Nucleocytoviricota</taxon>
        <taxon>Megaviricetes</taxon>
        <taxon>Imitervirales</taxon>
        <taxon>Mimiviridae</taxon>
        <taxon>Megamimivirinae</taxon>
        <taxon>Megavirus</taxon>
        <taxon>Megavirus powaiense</taxon>
    </lineage>
</organism>
<protein>
    <submittedName>
        <fullName evidence="3">Putative ankyrin repeat protein</fullName>
    </submittedName>
</protein>
<keyword evidence="2" id="KW-0040">ANK repeat</keyword>
<dbReference type="Proteomes" id="UP000241365">
    <property type="component" value="Segment"/>
</dbReference>
<dbReference type="SMART" id="SM00248">
    <property type="entry name" value="ANK"/>
    <property type="match status" value="4"/>
</dbReference>
<evidence type="ECO:0000313" key="4">
    <source>
        <dbReference type="Proteomes" id="UP000241365"/>
    </source>
</evidence>
<keyword evidence="1" id="KW-0677">Repeat</keyword>
<dbReference type="PROSITE" id="PS50297">
    <property type="entry name" value="ANK_REP_REGION"/>
    <property type="match status" value="3"/>
</dbReference>
<accession>A0A167R549</accession>
<dbReference type="GeneID" id="80512682"/>
<evidence type="ECO:0000256" key="1">
    <source>
        <dbReference type="ARBA" id="ARBA00022737"/>
    </source>
</evidence>
<dbReference type="SUPFAM" id="SSF48403">
    <property type="entry name" value="Ankyrin repeat"/>
    <property type="match status" value="1"/>
</dbReference>
<dbReference type="Gene3D" id="1.25.40.20">
    <property type="entry name" value="Ankyrin repeat-containing domain"/>
    <property type="match status" value="2"/>
</dbReference>
<dbReference type="RefSeq" id="YP_010776071.1">
    <property type="nucleotide sequence ID" value="NC_075034.1"/>
</dbReference>
<proteinExistence type="predicted"/>
<sequence>MTYTPSLNQMLIEQISLSVKDDNILTVKTLLESGTNINWKNMADDDQTPLMAAMTTSSRTNLAIVNLLLNNGAEINLRNRFGKTALILAVINDNDHLVNILLDKGANVNAQDNTGRTAIMYAVIYDSMPIAKKLINHGAKITIHDTTNKTAINLTKKWNNKIRLIFYKIIFLVTPKKN</sequence>
<dbReference type="EMBL" id="KU877344">
    <property type="protein sequence ID" value="ANB50320.1"/>
    <property type="molecule type" value="Genomic_DNA"/>
</dbReference>
<keyword evidence="4" id="KW-1185">Reference proteome</keyword>